<feature type="region of interest" description="Disordered" evidence="1">
    <location>
        <begin position="41"/>
        <end position="71"/>
    </location>
</feature>
<accession>A0A2M7WRE1</accession>
<sequence length="71" mass="8245">MPKLDISQGKTFFSNRRNAMNTERKSTLLEKLFEPVIETPASELGQYDQSTQTWSHRNGKLMSPVKHNQEH</sequence>
<name>A0A2M7WRE1_9BACT</name>
<evidence type="ECO:0000313" key="3">
    <source>
        <dbReference type="Proteomes" id="UP000230758"/>
    </source>
</evidence>
<dbReference type="EMBL" id="PFXF01000028">
    <property type="protein sequence ID" value="PJA32570.1"/>
    <property type="molecule type" value="Genomic_DNA"/>
</dbReference>
<reference evidence="3" key="1">
    <citation type="submission" date="2017-09" db="EMBL/GenBank/DDBJ databases">
        <title>Depth-based differentiation of microbial function through sediment-hosted aquifers and enrichment of novel symbionts in the deep terrestrial subsurface.</title>
        <authorList>
            <person name="Probst A.J."/>
            <person name="Ladd B."/>
            <person name="Jarett J.K."/>
            <person name="Geller-Mcgrath D.E."/>
            <person name="Sieber C.M.K."/>
            <person name="Emerson J.B."/>
            <person name="Anantharaman K."/>
            <person name="Thomas B.C."/>
            <person name="Malmstrom R."/>
            <person name="Stieglmeier M."/>
            <person name="Klingl A."/>
            <person name="Woyke T."/>
            <person name="Ryan C.M."/>
            <person name="Banfield J.F."/>
        </authorList>
    </citation>
    <scope>NUCLEOTIDE SEQUENCE [LARGE SCALE GENOMIC DNA]</scope>
</reference>
<dbReference type="Proteomes" id="UP000230758">
    <property type="component" value="Unassembled WGS sequence"/>
</dbReference>
<proteinExistence type="predicted"/>
<organism evidence="2 3">
    <name type="scientific">Candidatus Zambryskibacteria bacterium CG_4_9_14_3_um_filter_42_15</name>
    <dbReference type="NCBI Taxonomy" id="1975112"/>
    <lineage>
        <taxon>Bacteria</taxon>
        <taxon>Candidatus Zambryskiibacteriota</taxon>
    </lineage>
</organism>
<gene>
    <name evidence="2" type="ORF">CO185_02515</name>
</gene>
<evidence type="ECO:0000313" key="2">
    <source>
        <dbReference type="EMBL" id="PJA32570.1"/>
    </source>
</evidence>
<comment type="caution">
    <text evidence="2">The sequence shown here is derived from an EMBL/GenBank/DDBJ whole genome shotgun (WGS) entry which is preliminary data.</text>
</comment>
<feature type="compositionally biased region" description="Polar residues" evidence="1">
    <location>
        <begin position="47"/>
        <end position="56"/>
    </location>
</feature>
<dbReference type="AlphaFoldDB" id="A0A2M7WRE1"/>
<protein>
    <submittedName>
        <fullName evidence="2">Uncharacterized protein</fullName>
    </submittedName>
</protein>
<evidence type="ECO:0000256" key="1">
    <source>
        <dbReference type="SAM" id="MobiDB-lite"/>
    </source>
</evidence>